<accession>A0ABT3LAA6</accession>
<dbReference type="RefSeq" id="WP_265266338.1">
    <property type="nucleotide sequence ID" value="NZ_JAIHOM010000135.1"/>
</dbReference>
<name>A0ABT3LAA6_9CYAN</name>
<reference evidence="2 3" key="1">
    <citation type="submission" date="2021-08" db="EMBL/GenBank/DDBJ databases">
        <title>Draft genome sequence of Spirulina subsalsa with high tolerance to salinity and hype-accumulation of phycocyanin.</title>
        <authorList>
            <person name="Pei H."/>
            <person name="Jiang L."/>
        </authorList>
    </citation>
    <scope>NUCLEOTIDE SEQUENCE [LARGE SCALE GENOMIC DNA]</scope>
    <source>
        <strain evidence="2 3">FACHB-351</strain>
    </source>
</reference>
<dbReference type="InterPro" id="IPR000551">
    <property type="entry name" value="MerR-type_HTH_dom"/>
</dbReference>
<organism evidence="2 3">
    <name type="scientific">Spirulina subsalsa FACHB-351</name>
    <dbReference type="NCBI Taxonomy" id="234711"/>
    <lineage>
        <taxon>Bacteria</taxon>
        <taxon>Bacillati</taxon>
        <taxon>Cyanobacteriota</taxon>
        <taxon>Cyanophyceae</taxon>
        <taxon>Spirulinales</taxon>
        <taxon>Spirulinaceae</taxon>
        <taxon>Spirulina</taxon>
    </lineage>
</organism>
<keyword evidence="3" id="KW-1185">Reference proteome</keyword>
<dbReference type="SUPFAM" id="SSF46955">
    <property type="entry name" value="Putative DNA-binding domain"/>
    <property type="match status" value="1"/>
</dbReference>
<protein>
    <recommendedName>
        <fullName evidence="1">HTH merR-type domain-containing protein</fullName>
    </recommendedName>
</protein>
<evidence type="ECO:0000313" key="3">
    <source>
        <dbReference type="Proteomes" id="UP001526426"/>
    </source>
</evidence>
<dbReference type="InterPro" id="IPR009061">
    <property type="entry name" value="DNA-bd_dom_put_sf"/>
</dbReference>
<evidence type="ECO:0000313" key="2">
    <source>
        <dbReference type="EMBL" id="MCW6038430.1"/>
    </source>
</evidence>
<feature type="domain" description="HTH merR-type" evidence="1">
    <location>
        <begin position="1"/>
        <end position="25"/>
    </location>
</feature>
<dbReference type="EMBL" id="JAIHOM010000135">
    <property type="protein sequence ID" value="MCW6038430.1"/>
    <property type="molecule type" value="Genomic_DNA"/>
</dbReference>
<gene>
    <name evidence="2" type="ORF">K4A83_19440</name>
</gene>
<comment type="caution">
    <text evidence="2">The sequence shown here is derived from an EMBL/GenBank/DDBJ whole genome shotgun (WGS) entry which is preliminary data.</text>
</comment>
<dbReference type="PROSITE" id="PS50937">
    <property type="entry name" value="HTH_MERR_2"/>
    <property type="match status" value="1"/>
</dbReference>
<dbReference type="Proteomes" id="UP001526426">
    <property type="component" value="Unassembled WGS sequence"/>
</dbReference>
<proteinExistence type="predicted"/>
<evidence type="ECO:0000259" key="1">
    <source>
        <dbReference type="PROSITE" id="PS50937"/>
    </source>
</evidence>
<sequence>MLQVGEVARQLNLNTQTLYFYERVGSQTLHGELSKLVQRCQNNLDVVDQECVVLDQHQSSVCRLTSVGDNS</sequence>